<dbReference type="InterPro" id="IPR000315">
    <property type="entry name" value="Znf_B-box"/>
</dbReference>
<protein>
    <recommendedName>
        <fullName evidence="1">B box-type domain-containing protein</fullName>
    </recommendedName>
</protein>
<evidence type="ECO:0000259" key="1">
    <source>
        <dbReference type="Pfam" id="PF00643"/>
    </source>
</evidence>
<gene>
    <name evidence="2" type="ORF">S01H4_16202</name>
</gene>
<dbReference type="Pfam" id="PF00643">
    <property type="entry name" value="zf-B_box"/>
    <property type="match status" value="1"/>
</dbReference>
<reference evidence="2" key="1">
    <citation type="journal article" date="2014" name="Front. Microbiol.">
        <title>High frequency of phylogenetically diverse reductive dehalogenase-homologous genes in deep subseafloor sedimentary metagenomes.</title>
        <authorList>
            <person name="Kawai M."/>
            <person name="Futagami T."/>
            <person name="Toyoda A."/>
            <person name="Takaki Y."/>
            <person name="Nishi S."/>
            <person name="Hori S."/>
            <person name="Arai W."/>
            <person name="Tsubouchi T."/>
            <person name="Morono Y."/>
            <person name="Uchiyama I."/>
            <person name="Ito T."/>
            <person name="Fujiyama A."/>
            <person name="Inagaki F."/>
            <person name="Takami H."/>
        </authorList>
    </citation>
    <scope>NUCLEOTIDE SEQUENCE</scope>
    <source>
        <strain evidence="2">Expedition CK06-06</strain>
    </source>
</reference>
<dbReference type="AlphaFoldDB" id="X0YDW8"/>
<dbReference type="EMBL" id="BART01007097">
    <property type="protein sequence ID" value="GAG54055.1"/>
    <property type="molecule type" value="Genomic_DNA"/>
</dbReference>
<proteinExistence type="predicted"/>
<organism evidence="2">
    <name type="scientific">marine sediment metagenome</name>
    <dbReference type="NCBI Taxonomy" id="412755"/>
    <lineage>
        <taxon>unclassified sequences</taxon>
        <taxon>metagenomes</taxon>
        <taxon>ecological metagenomes</taxon>
    </lineage>
</organism>
<dbReference type="GO" id="GO:0008270">
    <property type="term" value="F:zinc ion binding"/>
    <property type="evidence" value="ECO:0007669"/>
    <property type="project" value="InterPro"/>
</dbReference>
<evidence type="ECO:0000313" key="2">
    <source>
        <dbReference type="EMBL" id="GAG54055.1"/>
    </source>
</evidence>
<comment type="caution">
    <text evidence="2">The sequence shown here is derived from an EMBL/GenBank/DDBJ whole genome shotgun (WGS) entry which is preliminary data.</text>
</comment>
<feature type="domain" description="B box-type" evidence="1">
    <location>
        <begin position="14"/>
        <end position="39"/>
    </location>
</feature>
<accession>X0YDW8</accession>
<sequence length="76" mass="8760">MEKTSKKDEKKPTGTCQICGENKAKSVCLKCGRSVCPSCYFNILGICKKCVPEEYVEKWEKRKPDWEKILGVEWVD</sequence>
<name>X0YDW8_9ZZZZ</name>